<evidence type="ECO:0000256" key="4">
    <source>
        <dbReference type="ARBA" id="ARBA00022989"/>
    </source>
</evidence>
<feature type="transmembrane region" description="Helical" evidence="10">
    <location>
        <begin position="110"/>
        <end position="132"/>
    </location>
</feature>
<keyword evidence="12" id="KW-1185">Reference proteome</keyword>
<dbReference type="EMBL" id="QGGR01000044">
    <property type="protein sequence ID" value="PWK29674.1"/>
    <property type="molecule type" value="Genomic_DNA"/>
</dbReference>
<keyword evidence="6 10" id="KW-0407">Ion channel</keyword>
<dbReference type="PANTHER" id="PTHR28259:SF1">
    <property type="entry name" value="FLUORIDE EXPORT PROTEIN 1-RELATED"/>
    <property type="match status" value="1"/>
</dbReference>
<dbReference type="Proteomes" id="UP000245697">
    <property type="component" value="Unassembled WGS sequence"/>
</dbReference>
<feature type="binding site" evidence="10">
    <location>
        <position position="94"/>
    </location>
    <ligand>
        <name>Na(+)</name>
        <dbReference type="ChEBI" id="CHEBI:29101"/>
        <note>structural</note>
    </ligand>
</feature>
<comment type="activity regulation">
    <text evidence="10">Na(+) is not transported, but it plays an essential structural role and its presence is essential for fluoride channel function.</text>
</comment>
<comment type="function">
    <text evidence="9 10">Fluoride-specific ion channel. Important for reducing fluoride concentration in the cell, thus reducing its toxicity.</text>
</comment>
<comment type="similarity">
    <text evidence="7 10">Belongs to the fluoride channel Fluc/FEX (TC 1.A.43) family.</text>
</comment>
<dbReference type="HAMAP" id="MF_00454">
    <property type="entry name" value="FluC"/>
    <property type="match status" value="1"/>
</dbReference>
<evidence type="ECO:0000256" key="8">
    <source>
        <dbReference type="ARBA" id="ARBA00035585"/>
    </source>
</evidence>
<dbReference type="GO" id="GO:0140114">
    <property type="term" value="P:cellular detoxification of fluoride"/>
    <property type="evidence" value="ECO:0007669"/>
    <property type="project" value="UniProtKB-UniRule"/>
</dbReference>
<feature type="transmembrane region" description="Helical" evidence="10">
    <location>
        <begin position="86"/>
        <end position="104"/>
    </location>
</feature>
<keyword evidence="10" id="KW-0813">Transport</keyword>
<proteinExistence type="inferred from homology"/>
<keyword evidence="2 10" id="KW-1003">Cell membrane</keyword>
<reference evidence="11 12" key="1">
    <citation type="submission" date="2018-05" db="EMBL/GenBank/DDBJ databases">
        <title>Genomic Encyclopedia of Archaeal and Bacterial Type Strains, Phase II (KMG-II): from individual species to whole genera.</title>
        <authorList>
            <person name="Goeker M."/>
        </authorList>
    </citation>
    <scope>NUCLEOTIDE SEQUENCE [LARGE SCALE GENOMIC DNA]</scope>
    <source>
        <strain evidence="11 12">DSM 45184</strain>
    </source>
</reference>
<evidence type="ECO:0000313" key="11">
    <source>
        <dbReference type="EMBL" id="PWK29674.1"/>
    </source>
</evidence>
<feature type="transmembrane region" description="Helical" evidence="10">
    <location>
        <begin position="62"/>
        <end position="79"/>
    </location>
</feature>
<keyword evidence="10" id="KW-0406">Ion transport</keyword>
<comment type="subcellular location">
    <subcellularLocation>
        <location evidence="1 10">Cell membrane</location>
        <topology evidence="1 10">Multi-pass membrane protein</topology>
    </subcellularLocation>
</comment>
<dbReference type="GO" id="GO:0005886">
    <property type="term" value="C:plasma membrane"/>
    <property type="evidence" value="ECO:0007669"/>
    <property type="project" value="UniProtKB-SubCell"/>
</dbReference>
<keyword evidence="4 10" id="KW-1133">Transmembrane helix</keyword>
<keyword evidence="10" id="KW-0479">Metal-binding</keyword>
<comment type="caution">
    <text evidence="11">The sequence shown here is derived from an EMBL/GenBank/DDBJ whole genome shotgun (WGS) entry which is preliminary data.</text>
</comment>
<accession>A0A316EKZ3</accession>
<evidence type="ECO:0000256" key="7">
    <source>
        <dbReference type="ARBA" id="ARBA00035120"/>
    </source>
</evidence>
<keyword evidence="3 10" id="KW-0812">Transmembrane</keyword>
<dbReference type="GO" id="GO:0062054">
    <property type="term" value="F:fluoride channel activity"/>
    <property type="evidence" value="ECO:0007669"/>
    <property type="project" value="UniProtKB-UniRule"/>
</dbReference>
<evidence type="ECO:0000256" key="5">
    <source>
        <dbReference type="ARBA" id="ARBA00023136"/>
    </source>
</evidence>
<dbReference type="Pfam" id="PF02537">
    <property type="entry name" value="CRCB"/>
    <property type="match status" value="1"/>
</dbReference>
<dbReference type="AlphaFoldDB" id="A0A316EKZ3"/>
<evidence type="ECO:0000256" key="2">
    <source>
        <dbReference type="ARBA" id="ARBA00022475"/>
    </source>
</evidence>
<keyword evidence="5 10" id="KW-0472">Membrane</keyword>
<dbReference type="GO" id="GO:0046872">
    <property type="term" value="F:metal ion binding"/>
    <property type="evidence" value="ECO:0007669"/>
    <property type="project" value="UniProtKB-KW"/>
</dbReference>
<evidence type="ECO:0000313" key="12">
    <source>
        <dbReference type="Proteomes" id="UP000245697"/>
    </source>
</evidence>
<comment type="catalytic activity">
    <reaction evidence="8">
        <text>fluoride(in) = fluoride(out)</text>
        <dbReference type="Rhea" id="RHEA:76159"/>
        <dbReference type="ChEBI" id="CHEBI:17051"/>
    </reaction>
    <physiologicalReaction direction="left-to-right" evidence="8">
        <dbReference type="Rhea" id="RHEA:76160"/>
    </physiologicalReaction>
</comment>
<feature type="binding site" evidence="10">
    <location>
        <position position="97"/>
    </location>
    <ligand>
        <name>Na(+)</name>
        <dbReference type="ChEBI" id="CHEBI:29101"/>
        <note>structural</note>
    </ligand>
</feature>
<evidence type="ECO:0000256" key="1">
    <source>
        <dbReference type="ARBA" id="ARBA00004651"/>
    </source>
</evidence>
<organism evidence="11 12">
    <name type="scientific">Actinoplanes xinjiangensis</name>
    <dbReference type="NCBI Taxonomy" id="512350"/>
    <lineage>
        <taxon>Bacteria</taxon>
        <taxon>Bacillati</taxon>
        <taxon>Actinomycetota</taxon>
        <taxon>Actinomycetes</taxon>
        <taxon>Micromonosporales</taxon>
        <taxon>Micromonosporaceae</taxon>
        <taxon>Actinoplanes</taxon>
    </lineage>
</organism>
<evidence type="ECO:0000256" key="9">
    <source>
        <dbReference type="ARBA" id="ARBA00049940"/>
    </source>
</evidence>
<keyword evidence="10" id="KW-0915">Sodium</keyword>
<feature type="transmembrane region" description="Helical" evidence="10">
    <location>
        <begin position="29"/>
        <end position="50"/>
    </location>
</feature>
<dbReference type="InterPro" id="IPR003691">
    <property type="entry name" value="FluC"/>
</dbReference>
<protein>
    <recommendedName>
        <fullName evidence="10">Fluoride-specific ion channel FluC</fullName>
    </recommendedName>
</protein>
<evidence type="ECO:0000256" key="3">
    <source>
        <dbReference type="ARBA" id="ARBA00022692"/>
    </source>
</evidence>
<name>A0A316EKZ3_9ACTN</name>
<evidence type="ECO:0000256" key="10">
    <source>
        <dbReference type="HAMAP-Rule" id="MF_00454"/>
    </source>
</evidence>
<gene>
    <name evidence="10" type="primary">fluC</name>
    <name evidence="10" type="synonym">crcB</name>
    <name evidence="11" type="ORF">BC793_14424</name>
</gene>
<sequence length="133" mass="13581">MDAATSPRPAAQQWANVPVMDLDVHPADLAAVAAGGVLGALARFGIATAWPHGSGGFPWSTWVINVSGCFLIGVLYTRIRGRIPRLLLGTGFLGGYTTFSTAIAEVSRAGFVYPAATLIGAVVAVAAGTAVAR</sequence>
<dbReference type="PANTHER" id="PTHR28259">
    <property type="entry name" value="FLUORIDE EXPORT PROTEIN 1-RELATED"/>
    <property type="match status" value="1"/>
</dbReference>
<evidence type="ECO:0000256" key="6">
    <source>
        <dbReference type="ARBA" id="ARBA00023303"/>
    </source>
</evidence>